<dbReference type="KEGG" id="cchl:FPL14_22420"/>
<feature type="domain" description="Fibronectin type-III" evidence="2">
    <location>
        <begin position="1019"/>
        <end position="1104"/>
    </location>
</feature>
<proteinExistence type="predicted"/>
<dbReference type="Gene3D" id="2.160.20.110">
    <property type="match status" value="1"/>
</dbReference>
<feature type="domain" description="Fibronectin type-III" evidence="2">
    <location>
        <begin position="1519"/>
        <end position="1604"/>
    </location>
</feature>
<dbReference type="PANTHER" id="PTHR46957">
    <property type="entry name" value="CYTOKINE RECEPTOR"/>
    <property type="match status" value="1"/>
</dbReference>
<dbReference type="InterPro" id="IPR050713">
    <property type="entry name" value="RTP_Phos/Ushers"/>
</dbReference>
<feature type="domain" description="Fibronectin type-III" evidence="2">
    <location>
        <begin position="308"/>
        <end position="390"/>
    </location>
</feature>
<dbReference type="PANTHER" id="PTHR46957:SF3">
    <property type="entry name" value="CYTOKINE RECEPTOR"/>
    <property type="match status" value="1"/>
</dbReference>
<evidence type="ECO:0000256" key="1">
    <source>
        <dbReference type="SAM" id="SignalP"/>
    </source>
</evidence>
<dbReference type="InterPro" id="IPR036116">
    <property type="entry name" value="FN3_sf"/>
</dbReference>
<feature type="domain" description="Fibronectin type-III" evidence="2">
    <location>
        <begin position="764"/>
        <end position="849"/>
    </location>
</feature>
<feature type="chain" id="PRO_5029013090" evidence="1">
    <location>
        <begin position="24"/>
        <end position="1634"/>
    </location>
</feature>
<dbReference type="Gene3D" id="2.60.40.10">
    <property type="entry name" value="Immunoglobulins"/>
    <property type="match status" value="7"/>
</dbReference>
<dbReference type="Pfam" id="PF00041">
    <property type="entry name" value="fn3"/>
    <property type="match status" value="7"/>
</dbReference>
<dbReference type="CDD" id="cd00063">
    <property type="entry name" value="FN3"/>
    <property type="match status" value="7"/>
</dbReference>
<dbReference type="Proteomes" id="UP000515679">
    <property type="component" value="Chromosome"/>
</dbReference>
<dbReference type="EMBL" id="CP041969">
    <property type="protein sequence ID" value="QMV43624.1"/>
    <property type="molecule type" value="Genomic_DNA"/>
</dbReference>
<accession>A0A7G5C340</accession>
<keyword evidence="1" id="KW-0732">Signal</keyword>
<feature type="domain" description="Fibronectin type-III" evidence="2">
    <location>
        <begin position="1263"/>
        <end position="1348"/>
    </location>
</feature>
<keyword evidence="4" id="KW-1185">Reference proteome</keyword>
<name>A0A7G5C340_9BACL</name>
<dbReference type="InterPro" id="IPR003961">
    <property type="entry name" value="FN3_dom"/>
</dbReference>
<feature type="signal peptide" evidence="1">
    <location>
        <begin position="1"/>
        <end position="23"/>
    </location>
</feature>
<gene>
    <name evidence="3" type="ORF">FPL14_22420</name>
</gene>
<evidence type="ECO:0000313" key="3">
    <source>
        <dbReference type="EMBL" id="QMV43624.1"/>
    </source>
</evidence>
<feature type="domain" description="Fibronectin type-III" evidence="2">
    <location>
        <begin position="505"/>
        <end position="590"/>
    </location>
</feature>
<dbReference type="Gene3D" id="2.60.120.430">
    <property type="entry name" value="Galactose-binding lectin"/>
    <property type="match status" value="4"/>
</dbReference>
<feature type="domain" description="Fibronectin type-III" evidence="2">
    <location>
        <begin position="402"/>
        <end position="490"/>
    </location>
</feature>
<dbReference type="GO" id="GO:0016020">
    <property type="term" value="C:membrane"/>
    <property type="evidence" value="ECO:0007669"/>
    <property type="project" value="UniProtKB-SubCell"/>
</dbReference>
<protein>
    <submittedName>
        <fullName evidence="3">Fibronectin type III domain-containing protein</fullName>
    </submittedName>
</protein>
<dbReference type="PROSITE" id="PS50853">
    <property type="entry name" value="FN3"/>
    <property type="match status" value="7"/>
</dbReference>
<dbReference type="RefSeq" id="WP_182299861.1">
    <property type="nucleotide sequence ID" value="NZ_CP041969.1"/>
</dbReference>
<dbReference type="InterPro" id="IPR013783">
    <property type="entry name" value="Ig-like_fold"/>
</dbReference>
<evidence type="ECO:0000313" key="4">
    <source>
        <dbReference type="Proteomes" id="UP000515679"/>
    </source>
</evidence>
<evidence type="ECO:0000259" key="2">
    <source>
        <dbReference type="PROSITE" id="PS50853"/>
    </source>
</evidence>
<dbReference type="SMART" id="SM00060">
    <property type="entry name" value="FN3"/>
    <property type="match status" value="7"/>
</dbReference>
<organism evidence="3 4">
    <name type="scientific">Cohnella cholangitidis</name>
    <dbReference type="NCBI Taxonomy" id="2598458"/>
    <lineage>
        <taxon>Bacteria</taxon>
        <taxon>Bacillati</taxon>
        <taxon>Bacillota</taxon>
        <taxon>Bacilli</taxon>
        <taxon>Bacillales</taxon>
        <taxon>Paenibacillaceae</taxon>
        <taxon>Cohnella</taxon>
    </lineage>
</organism>
<sequence length="1634" mass="172386">MKRLISLVFAVLLLLPAFGQASAEETLQSACAAGGDGSAGNPYVLCSQPDLELLRSHPAAHFELGADIQMTGNWEAVTSFSGVLDGKNHTINGLNSTLAMFGTLESSGVIRNLNLSNIKIKNWSVPGTGQPDTIISPNPAGLASINYGLIDNCSVSGTVSGLGSASHIANRNYGTIQNSRASGDNNKISDLAGGIVSINDIGGLISNSVSEVNVSGRSDVGGIAAKNRGTVQDTWSRGEVAGKNQNIGGLVGHNESTGVILRSNEIKGVVVETYSRNFGAIYGLNHGQVTESAGFGNIRVLNYSDIPKVENVQAAAKTYNSVTLNWDPGEGILSYDVLMDGAVIGVSPSRSYTATGLDVNTPYSFTIVAKSNYGKVSVPSAPLTVTTDSSTPPLAESTAPSAPENIGFGAISSNSVALNWSESTDNVEVTGYEVLQDGVIVGSTVSSRKISITGLMPNTTYHFQVRARDAAGNLSDASPSLSITTYTESGVPGGSSVVDATAPTVPGNFALAAKTENSVWVTWSNSTDEIGVVGYDILQDEVIVGTTESMNFTITGLSPGTAYTFQVKAKDGAGNTSAASVPLSVTTYSTPGEGTPVFVKGINFVGDNVTIEGNHWLDGKSSGVMTSRIGEYGHFVHLQPTADFETTTMLSSGYSVLDWNNWASVNQHLPNGNYEIYLWAIETGQANSTSFHVKLEGEQVTISPIGEMPLNEWRKYGPYAATVKDGLLNMEIVKLSGRPIIAGMAIHSENTTAISPTDHIAPSIPENLHAAGIAYSSAGLSWDLATDNVRVTSYDVFQDGVPIGRTNGSFLLVNGLTPRTTYNFTVRARDAAGNVSGESDPLSIATGRAPGKEQEVFYKGINFNGNAVTVEGNAWLAESSAGVTTSTVQRYAGNINLLPEADSETQTMLNSAIYLNKTFSVNQPIANGNYAVYLWTTENYGASFRWFDVYLEGKPQNKYGSIGTLQLNSWRKYGPFDVTVQDGILNMELVKGAGDPTISGMAIYSLIPDTPADTVDPSVPENLTVSSKTYNSVSLSWSASTDNAGVSGYDVLKDGVIVGTASTTNYTVTGLNANTTYNFTIVAKDNSGNSSDPSEPLAATTHPGFYFGINFNGEAVTVDGQAWHGDNTADIASNVKRYSGNIALQPETNGDKLAMLNSAIYSNDSFSVSQTVTPGTYDVYLWTTENYKANFRSFNVNMEGSQVTSSPIGSMPLNEWRMYGPYTVTVNDYKLDVELVKVTGDPTLSGIAIYAPQNAADVEAPTIPQNVSVTSATYNSVTLTWNGSLDNFAIVGYDVFRDGNLIGSIGSNLYTVNGLTPNTTYSFTVKAKDASGNISLASTPLSVTTPSVPGGGSPMFIKGINFNGGAAVVEGNAWLAESAAGTTNPTVHRYSGHDPLLPAADNDTNTMLNNGIYLANSFSVAQPIGNGTYQIYLWSIENYQANSRSFHVKLEGLQKTSSPIGSMPLNEWRKYGPYTVTVQDGVLNMELVKVTGDANLAGMAIYTGEAAPLPPMDLLAPSAPGEVSVTSATYNSVSLTWGISTDNVGVTGYEVLQDGVVIGTTESTTLAVTGLTPNTTYIFTVKAKDAAGHVSNASNPLLVTTDSAPMEGFSNLASSIPKRLARFIPVPPTPYNRM</sequence>
<reference evidence="3 4" key="1">
    <citation type="submission" date="2019-07" db="EMBL/GenBank/DDBJ databases">
        <authorList>
            <person name="Kim J.K."/>
            <person name="Cheong H.-M."/>
            <person name="Choi Y."/>
            <person name="Hwang K.J."/>
            <person name="Lee S."/>
            <person name="Choi C."/>
        </authorList>
    </citation>
    <scope>NUCLEOTIDE SEQUENCE [LARGE SCALE GENOMIC DNA]</scope>
    <source>
        <strain evidence="3 4">KS 22</strain>
    </source>
</reference>
<dbReference type="SUPFAM" id="SSF49265">
    <property type="entry name" value="Fibronectin type III"/>
    <property type="match status" value="5"/>
</dbReference>